<evidence type="ECO:0000313" key="1">
    <source>
        <dbReference type="EMBL" id="PZR33239.1"/>
    </source>
</evidence>
<organism evidence="1 2">
    <name type="scientific">Caulobacter segnis</name>
    <dbReference type="NCBI Taxonomy" id="88688"/>
    <lineage>
        <taxon>Bacteria</taxon>
        <taxon>Pseudomonadati</taxon>
        <taxon>Pseudomonadota</taxon>
        <taxon>Alphaproteobacteria</taxon>
        <taxon>Caulobacterales</taxon>
        <taxon>Caulobacteraceae</taxon>
        <taxon>Caulobacter</taxon>
    </lineage>
</organism>
<name>A0A2W5UZI1_9CAUL</name>
<dbReference type="Proteomes" id="UP000249393">
    <property type="component" value="Unassembled WGS sequence"/>
</dbReference>
<sequence>MTKALVWGAALVILLGAAVLAGGASQPSSVAQRALAPRDPELARCQGLGEAGSQDARCRAAWALARKRFFGGAAS</sequence>
<dbReference type="AlphaFoldDB" id="A0A2W5UZI1"/>
<reference evidence="1 2" key="1">
    <citation type="submission" date="2017-08" db="EMBL/GenBank/DDBJ databases">
        <title>Infants hospitalized years apart are colonized by the same room-sourced microbial strains.</title>
        <authorList>
            <person name="Brooks B."/>
            <person name="Olm M.R."/>
            <person name="Firek B.A."/>
            <person name="Baker R."/>
            <person name="Thomas B.C."/>
            <person name="Morowitz M.J."/>
            <person name="Banfield J.F."/>
        </authorList>
    </citation>
    <scope>NUCLEOTIDE SEQUENCE [LARGE SCALE GENOMIC DNA]</scope>
    <source>
        <strain evidence="1">S2_003_000_R2_4</strain>
    </source>
</reference>
<dbReference type="InterPro" id="IPR027587">
    <property type="entry name" value="TrbK"/>
</dbReference>
<protein>
    <recommendedName>
        <fullName evidence="3">Conjugal transfer protein TrbK</fullName>
    </recommendedName>
</protein>
<dbReference type="NCBIfam" id="TIGR04360">
    <property type="entry name" value="other_trbK"/>
    <property type="match status" value="1"/>
</dbReference>
<evidence type="ECO:0008006" key="3">
    <source>
        <dbReference type="Google" id="ProtNLM"/>
    </source>
</evidence>
<proteinExistence type="predicted"/>
<dbReference type="Pfam" id="PF20084">
    <property type="entry name" value="TrbK"/>
    <property type="match status" value="1"/>
</dbReference>
<evidence type="ECO:0000313" key="2">
    <source>
        <dbReference type="Proteomes" id="UP000249393"/>
    </source>
</evidence>
<accession>A0A2W5UZI1</accession>
<dbReference type="EMBL" id="QFQZ01000045">
    <property type="protein sequence ID" value="PZR33239.1"/>
    <property type="molecule type" value="Genomic_DNA"/>
</dbReference>
<dbReference type="RefSeq" id="WP_304279193.1">
    <property type="nucleotide sequence ID" value="NZ_QFQZ01000045.1"/>
</dbReference>
<comment type="caution">
    <text evidence="1">The sequence shown here is derived from an EMBL/GenBank/DDBJ whole genome shotgun (WGS) entry which is preliminary data.</text>
</comment>
<gene>
    <name evidence="1" type="ORF">DI526_14175</name>
</gene>